<dbReference type="Proteomes" id="UP000813444">
    <property type="component" value="Unassembled WGS sequence"/>
</dbReference>
<dbReference type="CDD" id="cd00586">
    <property type="entry name" value="4HBT"/>
    <property type="match status" value="1"/>
</dbReference>
<name>A0A8K0WP41_9HYPO</name>
<dbReference type="AlphaFoldDB" id="A0A8K0WP41"/>
<keyword evidence="4" id="KW-1185">Reference proteome</keyword>
<reference evidence="3" key="1">
    <citation type="journal article" date="2021" name="Nat. Commun.">
        <title>Genetic determinants of endophytism in the Arabidopsis root mycobiome.</title>
        <authorList>
            <person name="Mesny F."/>
            <person name="Miyauchi S."/>
            <person name="Thiergart T."/>
            <person name="Pickel B."/>
            <person name="Atanasova L."/>
            <person name="Karlsson M."/>
            <person name="Huettel B."/>
            <person name="Barry K.W."/>
            <person name="Haridas S."/>
            <person name="Chen C."/>
            <person name="Bauer D."/>
            <person name="Andreopoulos W."/>
            <person name="Pangilinan J."/>
            <person name="LaButti K."/>
            <person name="Riley R."/>
            <person name="Lipzen A."/>
            <person name="Clum A."/>
            <person name="Drula E."/>
            <person name="Henrissat B."/>
            <person name="Kohler A."/>
            <person name="Grigoriev I.V."/>
            <person name="Martin F.M."/>
            <person name="Hacquard S."/>
        </authorList>
    </citation>
    <scope>NUCLEOTIDE SEQUENCE</scope>
    <source>
        <strain evidence="3">MPI-CAGE-CH-0235</strain>
    </source>
</reference>
<dbReference type="PANTHER" id="PTHR12475">
    <property type="match status" value="1"/>
</dbReference>
<evidence type="ECO:0008006" key="5">
    <source>
        <dbReference type="Google" id="ProtNLM"/>
    </source>
</evidence>
<proteinExistence type="inferred from homology"/>
<accession>A0A8K0WP41</accession>
<keyword evidence="2" id="KW-0812">Transmembrane</keyword>
<keyword evidence="2" id="KW-0472">Membrane</keyword>
<dbReference type="Pfam" id="PF13279">
    <property type="entry name" value="4HBT_2"/>
    <property type="match status" value="1"/>
</dbReference>
<dbReference type="EMBL" id="JAGPNK010000009">
    <property type="protein sequence ID" value="KAH7313650.1"/>
    <property type="molecule type" value="Genomic_DNA"/>
</dbReference>
<feature type="transmembrane region" description="Helical" evidence="2">
    <location>
        <begin position="36"/>
        <end position="56"/>
    </location>
</feature>
<organism evidence="3 4">
    <name type="scientific">Stachybotrys elegans</name>
    <dbReference type="NCBI Taxonomy" id="80388"/>
    <lineage>
        <taxon>Eukaryota</taxon>
        <taxon>Fungi</taxon>
        <taxon>Dikarya</taxon>
        <taxon>Ascomycota</taxon>
        <taxon>Pezizomycotina</taxon>
        <taxon>Sordariomycetes</taxon>
        <taxon>Hypocreomycetidae</taxon>
        <taxon>Hypocreales</taxon>
        <taxon>Stachybotryaceae</taxon>
        <taxon>Stachybotrys</taxon>
    </lineage>
</organism>
<comment type="similarity">
    <text evidence="1">Belongs to the lcsJ thioesterase family.</text>
</comment>
<evidence type="ECO:0000313" key="3">
    <source>
        <dbReference type="EMBL" id="KAH7313650.1"/>
    </source>
</evidence>
<keyword evidence="2" id="KW-1133">Transmembrane helix</keyword>
<dbReference type="InterPro" id="IPR051490">
    <property type="entry name" value="THEM6_lcsJ_thioesterase"/>
</dbReference>
<dbReference type="SUPFAM" id="SSF54637">
    <property type="entry name" value="Thioesterase/thiol ester dehydrase-isomerase"/>
    <property type="match status" value="1"/>
</dbReference>
<evidence type="ECO:0000256" key="1">
    <source>
        <dbReference type="ARBA" id="ARBA00038476"/>
    </source>
</evidence>
<evidence type="ECO:0000256" key="2">
    <source>
        <dbReference type="SAM" id="Phobius"/>
    </source>
</evidence>
<protein>
    <recommendedName>
        <fullName evidence="5">Capsule polysaccharide biosynthesis protein</fullName>
    </recommendedName>
</protein>
<sequence length="344" mass="39083">MNSISYESEMNRSHGSYHIIKTDNPELKPWPSHIRVQFSLDIWSIFIILLSLFLFINRKHIPGIWHLRLLNGFRYTLKVSRPPVEPSTEHIFQPIVTESSAPLLEIDFNLHKTNSSYFADLDVSRTHLVCTLFAKGIEKMRGGTGAYTGANVPALGLALGAVSCNFRKEILPHQEYEVWSKILSWDNKWVYIVTHFVKKDKEMDRSSSLRSPSEKQDFATATSETAESADRIFATALSRCVWKMGRKTVAPDDMFRAAGLLPAADDEAADKEMLQLIEDTRQKGLRRANGLVHENQKALEAEFCSYNGKILDFHEDGTGMVGVLNTLLQLAHLRARMFQRLMKA</sequence>
<gene>
    <name evidence="3" type="ORF">B0I35DRAFT_435590</name>
</gene>
<dbReference type="OrthoDB" id="265761at2759"/>
<evidence type="ECO:0000313" key="4">
    <source>
        <dbReference type="Proteomes" id="UP000813444"/>
    </source>
</evidence>
<dbReference type="PANTHER" id="PTHR12475:SF4">
    <property type="entry name" value="PROTEIN THEM6"/>
    <property type="match status" value="1"/>
</dbReference>
<dbReference type="InterPro" id="IPR029069">
    <property type="entry name" value="HotDog_dom_sf"/>
</dbReference>
<comment type="caution">
    <text evidence="3">The sequence shown here is derived from an EMBL/GenBank/DDBJ whole genome shotgun (WGS) entry which is preliminary data.</text>
</comment>